<keyword evidence="1" id="KW-0472">Membrane</keyword>
<evidence type="ECO:0000313" key="2">
    <source>
        <dbReference type="EMBL" id="PKU77769.1"/>
    </source>
</evidence>
<accession>A0A2I0WQ25</accession>
<keyword evidence="3" id="KW-1185">Reference proteome</keyword>
<reference evidence="2 3" key="1">
    <citation type="journal article" date="2016" name="Sci. Rep.">
        <title>The Dendrobium catenatum Lindl. genome sequence provides insights into polysaccharide synthase, floral development and adaptive evolution.</title>
        <authorList>
            <person name="Zhang G.Q."/>
            <person name="Xu Q."/>
            <person name="Bian C."/>
            <person name="Tsai W.C."/>
            <person name="Yeh C.M."/>
            <person name="Liu K.W."/>
            <person name="Yoshida K."/>
            <person name="Zhang L.S."/>
            <person name="Chang S.B."/>
            <person name="Chen F."/>
            <person name="Shi Y."/>
            <person name="Su Y.Y."/>
            <person name="Zhang Y.Q."/>
            <person name="Chen L.J."/>
            <person name="Yin Y."/>
            <person name="Lin M."/>
            <person name="Huang H."/>
            <person name="Deng H."/>
            <person name="Wang Z.W."/>
            <person name="Zhu S.L."/>
            <person name="Zhao X."/>
            <person name="Deng C."/>
            <person name="Niu S.C."/>
            <person name="Huang J."/>
            <person name="Wang M."/>
            <person name="Liu G.H."/>
            <person name="Yang H.J."/>
            <person name="Xiao X.J."/>
            <person name="Hsiao Y.Y."/>
            <person name="Wu W.L."/>
            <person name="Chen Y.Y."/>
            <person name="Mitsuda N."/>
            <person name="Ohme-Takagi M."/>
            <person name="Luo Y.B."/>
            <person name="Van de Peer Y."/>
            <person name="Liu Z.J."/>
        </authorList>
    </citation>
    <scope>NUCLEOTIDE SEQUENCE [LARGE SCALE GENOMIC DNA]</scope>
    <source>
        <tissue evidence="2">The whole plant</tissue>
    </source>
</reference>
<organism evidence="2 3">
    <name type="scientific">Dendrobium catenatum</name>
    <dbReference type="NCBI Taxonomy" id="906689"/>
    <lineage>
        <taxon>Eukaryota</taxon>
        <taxon>Viridiplantae</taxon>
        <taxon>Streptophyta</taxon>
        <taxon>Embryophyta</taxon>
        <taxon>Tracheophyta</taxon>
        <taxon>Spermatophyta</taxon>
        <taxon>Magnoliopsida</taxon>
        <taxon>Liliopsida</taxon>
        <taxon>Asparagales</taxon>
        <taxon>Orchidaceae</taxon>
        <taxon>Epidendroideae</taxon>
        <taxon>Malaxideae</taxon>
        <taxon>Dendrobiinae</taxon>
        <taxon>Dendrobium</taxon>
    </lineage>
</organism>
<reference evidence="2 3" key="2">
    <citation type="journal article" date="2017" name="Nature">
        <title>The Apostasia genome and the evolution of orchids.</title>
        <authorList>
            <person name="Zhang G.Q."/>
            <person name="Liu K.W."/>
            <person name="Li Z."/>
            <person name="Lohaus R."/>
            <person name="Hsiao Y.Y."/>
            <person name="Niu S.C."/>
            <person name="Wang J.Y."/>
            <person name="Lin Y.C."/>
            <person name="Xu Q."/>
            <person name="Chen L.J."/>
            <person name="Yoshida K."/>
            <person name="Fujiwara S."/>
            <person name="Wang Z.W."/>
            <person name="Zhang Y.Q."/>
            <person name="Mitsuda N."/>
            <person name="Wang M."/>
            <person name="Liu G.H."/>
            <person name="Pecoraro L."/>
            <person name="Huang H.X."/>
            <person name="Xiao X.J."/>
            <person name="Lin M."/>
            <person name="Wu X.Y."/>
            <person name="Wu W.L."/>
            <person name="Chen Y.Y."/>
            <person name="Chang S.B."/>
            <person name="Sakamoto S."/>
            <person name="Ohme-Takagi M."/>
            <person name="Yagi M."/>
            <person name="Zeng S.J."/>
            <person name="Shen C.Y."/>
            <person name="Yeh C.M."/>
            <person name="Luo Y.B."/>
            <person name="Tsai W.C."/>
            <person name="Van de Peer Y."/>
            <person name="Liu Z.J."/>
        </authorList>
    </citation>
    <scope>NUCLEOTIDE SEQUENCE [LARGE SCALE GENOMIC DNA]</scope>
    <source>
        <tissue evidence="2">The whole plant</tissue>
    </source>
</reference>
<name>A0A2I0WQ25_9ASPA</name>
<sequence>MYFTDNPSSNPIPRRSLTLNGNFVNVIFFDIFNSIFFFDVALRLSLRASLSPFVSSDSTKMTLLSVEPSTAAVTKVLVNLLIDVTIGFSNGAPSCVPLSTSNSESISTDTEPSCSPFIDSSSWPV</sequence>
<proteinExistence type="predicted"/>
<keyword evidence="1" id="KW-1133">Transmembrane helix</keyword>
<keyword evidence="1" id="KW-0812">Transmembrane</keyword>
<dbReference type="EMBL" id="KZ502486">
    <property type="protein sequence ID" value="PKU77769.1"/>
    <property type="molecule type" value="Genomic_DNA"/>
</dbReference>
<protein>
    <submittedName>
        <fullName evidence="2">Uncharacterized protein</fullName>
    </submittedName>
</protein>
<gene>
    <name evidence="2" type="ORF">MA16_Dca005601</name>
</gene>
<feature type="transmembrane region" description="Helical" evidence="1">
    <location>
        <begin position="23"/>
        <end position="42"/>
    </location>
</feature>
<evidence type="ECO:0000313" key="3">
    <source>
        <dbReference type="Proteomes" id="UP000233837"/>
    </source>
</evidence>
<evidence type="ECO:0000256" key="1">
    <source>
        <dbReference type="SAM" id="Phobius"/>
    </source>
</evidence>
<dbReference type="AlphaFoldDB" id="A0A2I0WQ25"/>
<dbReference type="Proteomes" id="UP000233837">
    <property type="component" value="Unassembled WGS sequence"/>
</dbReference>